<keyword evidence="2" id="KW-1185">Reference proteome</keyword>
<evidence type="ECO:0000313" key="2">
    <source>
        <dbReference type="Proteomes" id="UP000606776"/>
    </source>
</evidence>
<dbReference type="Proteomes" id="UP000606776">
    <property type="component" value="Unassembled WGS sequence"/>
</dbReference>
<dbReference type="RefSeq" id="WP_193943211.1">
    <property type="nucleotide sequence ID" value="NZ_JADEWB010000087.1"/>
</dbReference>
<protein>
    <recommendedName>
        <fullName evidence="3">SPOR domain-containing protein</fullName>
    </recommendedName>
</protein>
<organism evidence="1 2">
    <name type="scientific">Sphaerospermopsis aphanizomenoides LEGE 00250</name>
    <dbReference type="NCBI Taxonomy" id="2777972"/>
    <lineage>
        <taxon>Bacteria</taxon>
        <taxon>Bacillati</taxon>
        <taxon>Cyanobacteriota</taxon>
        <taxon>Cyanophyceae</taxon>
        <taxon>Nostocales</taxon>
        <taxon>Aphanizomenonaceae</taxon>
        <taxon>Sphaerospermopsis</taxon>
        <taxon>Sphaerospermopsis aphanizomenoides</taxon>
    </lineage>
</organism>
<evidence type="ECO:0008006" key="3">
    <source>
        <dbReference type="Google" id="ProtNLM"/>
    </source>
</evidence>
<gene>
    <name evidence="1" type="ORF">IQ227_14965</name>
</gene>
<comment type="caution">
    <text evidence="1">The sequence shown here is derived from an EMBL/GenBank/DDBJ whole genome shotgun (WGS) entry which is preliminary data.</text>
</comment>
<proteinExistence type="predicted"/>
<sequence length="245" mass="28168">MSHLITRQITTVPVISLLVGGCLMLTCEDSLAQTRLPELQPAVEFYQNNQNYQTSQPTQISQYGQNFERYVVYVDSDNSQILQQVRQIESSAYIRPFNGRNIIQSGVFSKPSNAQQRVRELELNGISGARILSFSNPEQISYYSGREVPYSSYSPRDNFRNVSPSVQREQSRYYYVIIPTSSNNLPLLGREIRQKIDGNTNVFMRTQPRGAHIAVGGFRERQEAEQWNNYLRNLGYANARVYYGR</sequence>
<name>A0ABR9VFL6_9CYAN</name>
<dbReference type="EMBL" id="JADEWB010000087">
    <property type="protein sequence ID" value="MBE9237293.1"/>
    <property type="molecule type" value="Genomic_DNA"/>
</dbReference>
<evidence type="ECO:0000313" key="1">
    <source>
        <dbReference type="EMBL" id="MBE9237293.1"/>
    </source>
</evidence>
<reference evidence="1 2" key="1">
    <citation type="submission" date="2020-10" db="EMBL/GenBank/DDBJ databases">
        <authorList>
            <person name="Castelo-Branco R."/>
            <person name="Eusebio N."/>
            <person name="Adriana R."/>
            <person name="Vieira A."/>
            <person name="Brugerolle De Fraissinette N."/>
            <person name="Rezende De Castro R."/>
            <person name="Schneider M.P."/>
            <person name="Vasconcelos V."/>
            <person name="Leao P.N."/>
        </authorList>
    </citation>
    <scope>NUCLEOTIDE SEQUENCE [LARGE SCALE GENOMIC DNA]</scope>
    <source>
        <strain evidence="1 2">LEGE 00250</strain>
    </source>
</reference>
<dbReference type="PROSITE" id="PS51257">
    <property type="entry name" value="PROKAR_LIPOPROTEIN"/>
    <property type="match status" value="1"/>
</dbReference>
<accession>A0ABR9VFL6</accession>